<proteinExistence type="predicted"/>
<dbReference type="EMBL" id="CM047744">
    <property type="protein sequence ID" value="KAJ0028555.1"/>
    <property type="molecule type" value="Genomic_DNA"/>
</dbReference>
<evidence type="ECO:0000313" key="2">
    <source>
        <dbReference type="Proteomes" id="UP001163603"/>
    </source>
</evidence>
<evidence type="ECO:0000313" key="1">
    <source>
        <dbReference type="EMBL" id="KAJ0028555.1"/>
    </source>
</evidence>
<gene>
    <name evidence="1" type="ORF">Pint_36198</name>
</gene>
<dbReference type="Proteomes" id="UP001163603">
    <property type="component" value="Chromosome 9"/>
</dbReference>
<comment type="caution">
    <text evidence="1">The sequence shown here is derived from an EMBL/GenBank/DDBJ whole genome shotgun (WGS) entry which is preliminary data.</text>
</comment>
<protein>
    <submittedName>
        <fullName evidence="1">Uncharacterized protein</fullName>
    </submittedName>
</protein>
<organism evidence="1 2">
    <name type="scientific">Pistacia integerrima</name>
    <dbReference type="NCBI Taxonomy" id="434235"/>
    <lineage>
        <taxon>Eukaryota</taxon>
        <taxon>Viridiplantae</taxon>
        <taxon>Streptophyta</taxon>
        <taxon>Embryophyta</taxon>
        <taxon>Tracheophyta</taxon>
        <taxon>Spermatophyta</taxon>
        <taxon>Magnoliopsida</taxon>
        <taxon>eudicotyledons</taxon>
        <taxon>Gunneridae</taxon>
        <taxon>Pentapetalae</taxon>
        <taxon>rosids</taxon>
        <taxon>malvids</taxon>
        <taxon>Sapindales</taxon>
        <taxon>Anacardiaceae</taxon>
        <taxon>Pistacia</taxon>
    </lineage>
</organism>
<accession>A0ACC0Y4A5</accession>
<sequence>MPASSGAPSALLPFNKHQSLAAHLLGIEMLIDEEQAWVIAVQGRRRTATTSWIHPCSRLQAVNHLGVLLETKEDAIRPISSSNSYQEMVEMSLINFECVHFYLRFGLSLSLSVFTFLIPVLVATVQVCVQGTTKSPVETHRRLHIFSFWFLLLLFKCVSMAQLSLRWKHME</sequence>
<reference evidence="2" key="1">
    <citation type="journal article" date="2023" name="G3 (Bethesda)">
        <title>Genome assembly and association tests identify interacting loci associated with vigor, precocity, and sex in interspecific pistachio rootstocks.</title>
        <authorList>
            <person name="Palmer W."/>
            <person name="Jacygrad E."/>
            <person name="Sagayaradj S."/>
            <person name="Cavanaugh K."/>
            <person name="Han R."/>
            <person name="Bertier L."/>
            <person name="Beede B."/>
            <person name="Kafkas S."/>
            <person name="Golino D."/>
            <person name="Preece J."/>
            <person name="Michelmore R."/>
        </authorList>
    </citation>
    <scope>NUCLEOTIDE SEQUENCE [LARGE SCALE GENOMIC DNA]</scope>
</reference>
<keyword evidence="2" id="KW-1185">Reference proteome</keyword>
<name>A0ACC0Y4A5_9ROSI</name>